<protein>
    <submittedName>
        <fullName evidence="1">Uncharacterized protein</fullName>
    </submittedName>
</protein>
<proteinExistence type="predicted"/>
<gene>
    <name evidence="1" type="ORF">B7R25_04075</name>
</gene>
<comment type="caution">
    <text evidence="1">The sequence shown here is derived from an EMBL/GenBank/DDBJ whole genome shotgun (WGS) entry which is preliminary data.</text>
</comment>
<evidence type="ECO:0000313" key="1">
    <source>
        <dbReference type="EMBL" id="RFA28893.1"/>
    </source>
</evidence>
<organism evidence="1 2">
    <name type="scientific">Subtercola boreus</name>
    <dbReference type="NCBI Taxonomy" id="120213"/>
    <lineage>
        <taxon>Bacteria</taxon>
        <taxon>Bacillati</taxon>
        <taxon>Actinomycetota</taxon>
        <taxon>Actinomycetes</taxon>
        <taxon>Micrococcales</taxon>
        <taxon>Microbacteriaceae</taxon>
        <taxon>Subtercola</taxon>
    </lineage>
</organism>
<evidence type="ECO:0000313" key="2">
    <source>
        <dbReference type="Proteomes" id="UP000257080"/>
    </source>
</evidence>
<dbReference type="AlphaFoldDB" id="A0A3E0WGG4"/>
<accession>A0A3E0WGG4</accession>
<dbReference type="EMBL" id="NBXE01000008">
    <property type="protein sequence ID" value="RFA28893.1"/>
    <property type="molecule type" value="Genomic_DNA"/>
</dbReference>
<reference evidence="1 2" key="1">
    <citation type="submission" date="2017-04" db="EMBL/GenBank/DDBJ databases">
        <title>Comparative genome analysis of Subtercola boreus.</title>
        <authorList>
            <person name="Cho Y.-J."/>
            <person name="Cho A."/>
            <person name="Kim O.-S."/>
            <person name="Lee J.-I."/>
        </authorList>
    </citation>
    <scope>NUCLEOTIDE SEQUENCE [LARGE SCALE GENOMIC DNA]</scope>
    <source>
        <strain evidence="1 2">P28004</strain>
    </source>
</reference>
<sequence length="87" mass="8955">MPLPPPLPPPPYVAPTEVVADEAVPDAATAVAAPAGVPTASVAKPTNPSTATIRAVFALIRPDIVVCIPLPFPENSCRRLRIVGARP</sequence>
<dbReference type="Proteomes" id="UP000257080">
    <property type="component" value="Unassembled WGS sequence"/>
</dbReference>
<name>A0A3E0WGG4_9MICO</name>